<keyword evidence="1" id="KW-0929">Antimicrobial</keyword>
<keyword evidence="2" id="KW-0081">Bacteriolytic enzyme</keyword>
<protein>
    <recommendedName>
        <fullName evidence="7">Lysozyme</fullName>
    </recommendedName>
</protein>
<keyword evidence="4" id="KW-0732">Signal</keyword>
<dbReference type="GO" id="GO:0016998">
    <property type="term" value="P:cell wall macromolecule catabolic process"/>
    <property type="evidence" value="ECO:0007669"/>
    <property type="project" value="InterPro"/>
</dbReference>
<reference evidence="5 6" key="1">
    <citation type="submission" date="2017-06" db="EMBL/GenBank/DDBJ databases">
        <title>Ant-infecting Ophiocordyceps genomes reveal a high diversity of potential behavioral manipulation genes and a possible major role for enterotoxins.</title>
        <authorList>
            <person name="De Bekker C."/>
            <person name="Evans H.C."/>
            <person name="Brachmann A."/>
            <person name="Hughes D.P."/>
        </authorList>
    </citation>
    <scope>NUCLEOTIDE SEQUENCE [LARGE SCALE GENOMIC DNA]</scope>
    <source>
        <strain evidence="5 6">1348a</strain>
    </source>
</reference>
<dbReference type="GO" id="GO:0042742">
    <property type="term" value="P:defense response to bacterium"/>
    <property type="evidence" value="ECO:0007669"/>
    <property type="project" value="UniProtKB-KW"/>
</dbReference>
<organism evidence="5 6">
    <name type="scientific">Ophiocordyceps australis</name>
    <dbReference type="NCBI Taxonomy" id="1399860"/>
    <lineage>
        <taxon>Eukaryota</taxon>
        <taxon>Fungi</taxon>
        <taxon>Dikarya</taxon>
        <taxon>Ascomycota</taxon>
        <taxon>Pezizomycotina</taxon>
        <taxon>Sordariomycetes</taxon>
        <taxon>Hypocreomycetidae</taxon>
        <taxon>Hypocreales</taxon>
        <taxon>Ophiocordycipitaceae</taxon>
        <taxon>Ophiocordyceps</taxon>
    </lineage>
</organism>
<sequence length="117" mass="12498">MGTCAVLRRVLMSSFLSRLVAQDCIATATGSGVTINANEYGAIVSWAFNVGCPAARSSTLIRRLNRDESPQTVISEELPKWNKGNGKVLPGLVRRRRAEVELAEKPTSDPGLPAAGC</sequence>
<comment type="caution">
    <text evidence="5">The sequence shown here is derived from an EMBL/GenBank/DDBJ whole genome shotgun (WGS) entry which is preliminary data.</text>
</comment>
<dbReference type="InterPro" id="IPR023346">
    <property type="entry name" value="Lysozyme-like_dom_sf"/>
</dbReference>
<dbReference type="PANTHER" id="PTHR38107:SF3">
    <property type="entry name" value="LYSOZYME RRRD-RELATED"/>
    <property type="match status" value="1"/>
</dbReference>
<dbReference type="GO" id="GO:0031640">
    <property type="term" value="P:killing of cells of another organism"/>
    <property type="evidence" value="ECO:0007669"/>
    <property type="project" value="UniProtKB-KW"/>
</dbReference>
<evidence type="ECO:0000256" key="1">
    <source>
        <dbReference type="ARBA" id="ARBA00022529"/>
    </source>
</evidence>
<dbReference type="InterPro" id="IPR002196">
    <property type="entry name" value="Glyco_hydro_24"/>
</dbReference>
<dbReference type="PANTHER" id="PTHR38107">
    <property type="match status" value="1"/>
</dbReference>
<dbReference type="Pfam" id="PF00959">
    <property type="entry name" value="Phage_lysozyme"/>
    <property type="match status" value="1"/>
</dbReference>
<feature type="signal peptide" evidence="4">
    <location>
        <begin position="1"/>
        <end position="21"/>
    </location>
</feature>
<dbReference type="GO" id="GO:0003796">
    <property type="term" value="F:lysozyme activity"/>
    <property type="evidence" value="ECO:0007669"/>
    <property type="project" value="InterPro"/>
</dbReference>
<name>A0A2C5XWD9_9HYPO</name>
<evidence type="ECO:0000313" key="6">
    <source>
        <dbReference type="Proteomes" id="UP000224854"/>
    </source>
</evidence>
<feature type="chain" id="PRO_5012699662" description="Lysozyme" evidence="4">
    <location>
        <begin position="22"/>
        <end position="117"/>
    </location>
</feature>
<proteinExistence type="predicted"/>
<dbReference type="EMBL" id="NJEU01001869">
    <property type="protein sequence ID" value="PHH59736.1"/>
    <property type="molecule type" value="Genomic_DNA"/>
</dbReference>
<keyword evidence="6" id="KW-1185">Reference proteome</keyword>
<evidence type="ECO:0000256" key="2">
    <source>
        <dbReference type="ARBA" id="ARBA00022638"/>
    </source>
</evidence>
<dbReference type="CDD" id="cd00737">
    <property type="entry name" value="lyz_endolysin_autolysin"/>
    <property type="match status" value="1"/>
</dbReference>
<evidence type="ECO:0000256" key="4">
    <source>
        <dbReference type="SAM" id="SignalP"/>
    </source>
</evidence>
<dbReference type="AlphaFoldDB" id="A0A2C5XWD9"/>
<keyword evidence="3" id="KW-1035">Host cytoplasm</keyword>
<dbReference type="Proteomes" id="UP000224854">
    <property type="component" value="Unassembled WGS sequence"/>
</dbReference>
<dbReference type="SUPFAM" id="SSF53955">
    <property type="entry name" value="Lysozyme-like"/>
    <property type="match status" value="1"/>
</dbReference>
<dbReference type="GO" id="GO:0009253">
    <property type="term" value="P:peptidoglycan catabolic process"/>
    <property type="evidence" value="ECO:0007669"/>
    <property type="project" value="InterPro"/>
</dbReference>
<dbReference type="InterPro" id="IPR033907">
    <property type="entry name" value="Endolysin_autolysin"/>
</dbReference>
<evidence type="ECO:0000256" key="3">
    <source>
        <dbReference type="ARBA" id="ARBA00023200"/>
    </source>
</evidence>
<accession>A0A2C5XWD9</accession>
<dbReference type="InterPro" id="IPR023347">
    <property type="entry name" value="Lysozyme_dom_sf"/>
</dbReference>
<gene>
    <name evidence="5" type="ORF">CDD82_2404</name>
</gene>
<evidence type="ECO:0000313" key="5">
    <source>
        <dbReference type="EMBL" id="PHH59736.1"/>
    </source>
</evidence>
<dbReference type="InterPro" id="IPR051018">
    <property type="entry name" value="Bacteriophage_GH24"/>
</dbReference>
<evidence type="ECO:0008006" key="7">
    <source>
        <dbReference type="Google" id="ProtNLM"/>
    </source>
</evidence>
<dbReference type="OrthoDB" id="5358886at2759"/>
<dbReference type="Gene3D" id="1.10.530.40">
    <property type="match status" value="1"/>
</dbReference>